<evidence type="ECO:0000256" key="3">
    <source>
        <dbReference type="SAM" id="SignalP"/>
    </source>
</evidence>
<dbReference type="EMBL" id="JASMQC010000025">
    <property type="protein sequence ID" value="KAK1934619.1"/>
    <property type="molecule type" value="Genomic_DNA"/>
</dbReference>
<name>A0AAD9GA53_9STRA</name>
<feature type="signal peptide" evidence="3">
    <location>
        <begin position="1"/>
        <end position="24"/>
    </location>
</feature>
<feature type="transmembrane region" description="Helical" evidence="2">
    <location>
        <begin position="1059"/>
        <end position="1078"/>
    </location>
</feature>
<dbReference type="PANTHER" id="PTHR33714">
    <property type="entry name" value="COUNTING FACTOR-ASSOCIATED PROTEIN A-RELATED"/>
    <property type="match status" value="1"/>
</dbReference>
<evidence type="ECO:0000313" key="4">
    <source>
        <dbReference type="EMBL" id="KAK1934619.1"/>
    </source>
</evidence>
<keyword evidence="5" id="KW-1185">Reference proteome</keyword>
<dbReference type="PANTHER" id="PTHR33714:SF3">
    <property type="entry name" value="COUNTING FACTOR-ASSOCIATED PROTEIN A-RELATED"/>
    <property type="match status" value="1"/>
</dbReference>
<comment type="caution">
    <text evidence="4">The sequence shown here is derived from an EMBL/GenBank/DDBJ whole genome shotgun (WGS) entry which is preliminary data.</text>
</comment>
<feature type="region of interest" description="Disordered" evidence="1">
    <location>
        <begin position="1024"/>
        <end position="1048"/>
    </location>
</feature>
<dbReference type="AlphaFoldDB" id="A0AAD9GA53"/>
<feature type="compositionally biased region" description="Low complexity" evidence="1">
    <location>
        <begin position="1026"/>
        <end position="1048"/>
    </location>
</feature>
<evidence type="ECO:0000256" key="1">
    <source>
        <dbReference type="SAM" id="MobiDB-lite"/>
    </source>
</evidence>
<gene>
    <name evidence="4" type="ORF">P3T76_011228</name>
</gene>
<reference evidence="4" key="1">
    <citation type="submission" date="2023-08" db="EMBL/GenBank/DDBJ databases">
        <title>Reference Genome Resource for the Citrus Pathogen Phytophthora citrophthora.</title>
        <authorList>
            <person name="Moller H."/>
            <person name="Coetzee B."/>
            <person name="Rose L.J."/>
            <person name="Van Niekerk J.M."/>
        </authorList>
    </citation>
    <scope>NUCLEOTIDE SEQUENCE</scope>
    <source>
        <strain evidence="4">STE-U-9442</strain>
    </source>
</reference>
<keyword evidence="2" id="KW-1133">Transmembrane helix</keyword>
<evidence type="ECO:0000256" key="2">
    <source>
        <dbReference type="SAM" id="Phobius"/>
    </source>
</evidence>
<organism evidence="4 5">
    <name type="scientific">Phytophthora citrophthora</name>
    <dbReference type="NCBI Taxonomy" id="4793"/>
    <lineage>
        <taxon>Eukaryota</taxon>
        <taxon>Sar</taxon>
        <taxon>Stramenopiles</taxon>
        <taxon>Oomycota</taxon>
        <taxon>Peronosporomycetes</taxon>
        <taxon>Peronosporales</taxon>
        <taxon>Peronosporaceae</taxon>
        <taxon>Phytophthora</taxon>
    </lineage>
</organism>
<keyword evidence="2" id="KW-0812">Transmembrane</keyword>
<sequence>MKPFSVGALAGLLFASAFDQVSSAADWDAKASYDISNTCAATSLGSLYLRPSSGTCNEATTCTSNAKTFCSSDSTTAATIADKFGAIPYLKVSKYSGSSCQTLTSVTAYALTNPTDCHPVTISTGTKGFKATTINPLGPTSVTDAVAINFFTDSTCQTSDSSGDFTVTKAALTSGTPVGCDNTGTTKYEISATYPVTVQAVPAFDGTLCTSDVALVSSTIRGTCISDTQCSSSTAGKICTSNTDYKADFATLFGKTPHVMVSKFSGSACTSTTMTSLMAYAADGKCHMITSSSKYYQGVISAGKTKTTITFYSNSDCSTPLLTAGNEPIVVGTTETDSNVGSVKGCDGLTQATRYETSDSWPHSLQVLTQFDGGDCSKTLGYISADATSGSNTCTADTDCASTTGAGAICTTDYQYESAIAAKFGSTPYVTIAKYTTSCSWATISTVSAYAADGQCHMIAANKYYKVTAIPFGGGPTIAKITGYNDPTCVSTSADSSVLGSAEISVTKNQINGGCDITTTGGPYTYKISANWPTAMTVAGTGTYAIPSTGACTGTPSKLTLTTVTSTDCTLSKATCTAVNILADCSTIPNYKTYLSTAFGAAPYLIKESYSGSNCLGAISSVTGYVADGTCYKEGSNSVKLVATSTGVFFRTWASDGDCGVSVTTTVPTDTQVPTSSLVSNACTSNAKYYMKGSSWTFASNAVYDDSKCALTPNKITFGWAPTCATPTGDAACLTTTSSATTPLTVYNAPGCSKASSANYFSAIDKAFGMTTYVVQESYTACGGSLTGVTAYVADSKCHLGADASSSYNVTYDVNSTTAQVKIQTYTSTDCTTGAATPVPIPAATITGKTCADNTKTYVGGLATQLTAVTTYSDKLCTLPVQTVFSSPASTCTPVTACTASGAVFTKTACTNAKTDYNAILTTVYSTTRRLVSDIYEAKDKEKCGTRQGIVAYVADGACHTTLDGTFFKVTPGSSNTLTDATFSTFSDKDCTKDEKPLTIAAANLATATTAPCDGTNSIKWSIGGTEPPTEAPATDAPTPAPTTAVSTGSGKSAAVSSFSVSIFGLLASVLGALAVLLN</sequence>
<protein>
    <submittedName>
        <fullName evidence="4">Uncharacterized protein</fullName>
    </submittedName>
</protein>
<feature type="chain" id="PRO_5042227184" evidence="3">
    <location>
        <begin position="25"/>
        <end position="1079"/>
    </location>
</feature>
<accession>A0AAD9GA53</accession>
<keyword evidence="2" id="KW-0472">Membrane</keyword>
<proteinExistence type="predicted"/>
<dbReference type="Proteomes" id="UP001259832">
    <property type="component" value="Unassembled WGS sequence"/>
</dbReference>
<evidence type="ECO:0000313" key="5">
    <source>
        <dbReference type="Proteomes" id="UP001259832"/>
    </source>
</evidence>
<keyword evidence="3" id="KW-0732">Signal</keyword>